<evidence type="ECO:0000256" key="1">
    <source>
        <dbReference type="SAM" id="MobiDB-lite"/>
    </source>
</evidence>
<proteinExistence type="predicted"/>
<name>A0A8J2XBB4_ZYGB2</name>
<protein>
    <submittedName>
        <fullName evidence="3">ZYBA0S05-08196g1_1</fullName>
    </submittedName>
</protein>
<dbReference type="InterPro" id="IPR035925">
    <property type="entry name" value="BSD_dom_sf"/>
</dbReference>
<dbReference type="InterPro" id="IPR005607">
    <property type="entry name" value="BSD_dom"/>
</dbReference>
<dbReference type="Gene3D" id="1.10.3970.10">
    <property type="entry name" value="BSD domain"/>
    <property type="match status" value="1"/>
</dbReference>
<dbReference type="Proteomes" id="UP000019375">
    <property type="component" value="Unassembled WGS sequence"/>
</dbReference>
<dbReference type="OrthoDB" id="73788at2759"/>
<dbReference type="SUPFAM" id="SSF140383">
    <property type="entry name" value="BSD domain-like"/>
    <property type="match status" value="1"/>
</dbReference>
<feature type="domain" description="BSD" evidence="2">
    <location>
        <begin position="159"/>
        <end position="211"/>
    </location>
</feature>
<gene>
    <name evidence="3" type="ORF">BN860_08196g</name>
</gene>
<keyword evidence="4" id="KW-1185">Reference proteome</keyword>
<reference evidence="4" key="1">
    <citation type="journal article" date="2013" name="Genome Announc.">
        <title>Genome sequence of the food spoilage yeast Zygosaccharomyces bailii CLIB 213(T).</title>
        <authorList>
            <person name="Galeote V."/>
            <person name="Bigey F."/>
            <person name="Devillers H."/>
            <person name="Neuveglise C."/>
            <person name="Dequin S."/>
        </authorList>
    </citation>
    <scope>NUCLEOTIDE SEQUENCE [LARGE SCALE GENOMIC DNA]</scope>
    <source>
        <strain evidence="4">CLIB 213 / ATCC 58445 / CBS 680 / CCRC 21525 / NBRC 1098 / NCYC 1416 / NRRL Y-2227</strain>
    </source>
</reference>
<organism evidence="3 4">
    <name type="scientific">Zygosaccharomyces bailii (strain CLIB 213 / ATCC 58445 / CBS 680 / BCRC 21525 / NBRC 1098 / NCYC 1416 / NRRL Y-2227)</name>
    <dbReference type="NCBI Taxonomy" id="1333698"/>
    <lineage>
        <taxon>Eukaryota</taxon>
        <taxon>Fungi</taxon>
        <taxon>Dikarya</taxon>
        <taxon>Ascomycota</taxon>
        <taxon>Saccharomycotina</taxon>
        <taxon>Saccharomycetes</taxon>
        <taxon>Saccharomycetales</taxon>
        <taxon>Saccharomycetaceae</taxon>
        <taxon>Zygosaccharomyces</taxon>
    </lineage>
</organism>
<dbReference type="SMART" id="SM00751">
    <property type="entry name" value="BSD"/>
    <property type="match status" value="1"/>
</dbReference>
<dbReference type="PANTHER" id="PTHR16019">
    <property type="entry name" value="SYNAPSE-ASSOCIATED PROTEIN"/>
    <property type="match status" value="1"/>
</dbReference>
<sequence>MEFFYDEQALASEQPSTAKHDEKTEEAFNKLEDEVSKQYDKTAQALKKFVAESEDGVKLNLPLDPETSLKAQRYLGQLDSNLQNVEKVAQGYWTKVSNPGFWSSMTNSLSSKLEQVVRVNDEELNQNASKAVVGGNRTESELRALSTDKSIYLDNKSAAPASFDVDDKTEEISKILEKDKDLANLMNEIVPQSIPYKDFWNTYFTLRQKIFEMENNRRKILEGKQDSKDEEIAWDEEEDETEGNEEEGNDKNREEPVIIKKEDTEQQEKKGDNGQEVAEQITRENDEDEDDDDWE</sequence>
<dbReference type="InterPro" id="IPR051494">
    <property type="entry name" value="BSD_domain-containing"/>
</dbReference>
<dbReference type="Pfam" id="PF03909">
    <property type="entry name" value="BSD"/>
    <property type="match status" value="1"/>
</dbReference>
<evidence type="ECO:0000313" key="3">
    <source>
        <dbReference type="EMBL" id="CDF90065.1"/>
    </source>
</evidence>
<evidence type="ECO:0000313" key="4">
    <source>
        <dbReference type="Proteomes" id="UP000019375"/>
    </source>
</evidence>
<feature type="compositionally biased region" description="Acidic residues" evidence="1">
    <location>
        <begin position="285"/>
        <end position="295"/>
    </location>
</feature>
<dbReference type="PROSITE" id="PS50858">
    <property type="entry name" value="BSD"/>
    <property type="match status" value="1"/>
</dbReference>
<evidence type="ECO:0000259" key="2">
    <source>
        <dbReference type="PROSITE" id="PS50858"/>
    </source>
</evidence>
<accession>A0A8J2XBB4</accession>
<feature type="region of interest" description="Disordered" evidence="1">
    <location>
        <begin position="222"/>
        <end position="295"/>
    </location>
</feature>
<dbReference type="PANTHER" id="PTHR16019:SF5">
    <property type="entry name" value="BSD DOMAIN-CONTAINING PROTEIN 1"/>
    <property type="match status" value="1"/>
</dbReference>
<feature type="region of interest" description="Disordered" evidence="1">
    <location>
        <begin position="1"/>
        <end position="25"/>
    </location>
</feature>
<dbReference type="AlphaFoldDB" id="A0A8J2XBB4"/>
<feature type="compositionally biased region" description="Acidic residues" evidence="1">
    <location>
        <begin position="232"/>
        <end position="248"/>
    </location>
</feature>
<dbReference type="EMBL" id="HG316458">
    <property type="protein sequence ID" value="CDF90065.1"/>
    <property type="molecule type" value="Genomic_DNA"/>
</dbReference>
<feature type="compositionally biased region" description="Basic and acidic residues" evidence="1">
    <location>
        <begin position="222"/>
        <end position="231"/>
    </location>
</feature>
<feature type="compositionally biased region" description="Basic and acidic residues" evidence="1">
    <location>
        <begin position="249"/>
        <end position="273"/>
    </location>
</feature>
<dbReference type="GO" id="GO:0005737">
    <property type="term" value="C:cytoplasm"/>
    <property type="evidence" value="ECO:0007669"/>
    <property type="project" value="TreeGrafter"/>
</dbReference>